<feature type="transmembrane region" description="Helical" evidence="13">
    <location>
        <begin position="113"/>
        <end position="134"/>
    </location>
</feature>
<dbReference type="GO" id="GO:0004930">
    <property type="term" value="F:G protein-coupled receptor activity"/>
    <property type="evidence" value="ECO:0007669"/>
    <property type="project" value="UniProtKB-KW"/>
</dbReference>
<evidence type="ECO:0000256" key="7">
    <source>
        <dbReference type="ARBA" id="ARBA00023040"/>
    </source>
</evidence>
<evidence type="ECO:0000259" key="14">
    <source>
        <dbReference type="PROSITE" id="PS50262"/>
    </source>
</evidence>
<feature type="transmembrane region" description="Helical" evidence="13">
    <location>
        <begin position="177"/>
        <end position="203"/>
    </location>
</feature>
<dbReference type="GO" id="GO:0004984">
    <property type="term" value="F:olfactory receptor activity"/>
    <property type="evidence" value="ECO:0007669"/>
    <property type="project" value="InterPro"/>
</dbReference>
<evidence type="ECO:0000256" key="6">
    <source>
        <dbReference type="ARBA" id="ARBA00022989"/>
    </source>
</evidence>
<evidence type="ECO:0000256" key="1">
    <source>
        <dbReference type="ARBA" id="ARBA00003929"/>
    </source>
</evidence>
<comment type="caution">
    <text evidence="10">Lacks conserved residue(s) required for the propagation of feature annotation.</text>
</comment>
<keyword evidence="3" id="KW-0716">Sensory transduction</keyword>
<name>A0A5N4DMV5_CAMDR</name>
<feature type="compositionally biased region" description="Basic and acidic residues" evidence="12">
    <location>
        <begin position="542"/>
        <end position="551"/>
    </location>
</feature>
<evidence type="ECO:0000256" key="4">
    <source>
        <dbReference type="ARBA" id="ARBA00022692"/>
    </source>
</evidence>
<organism evidence="16 17">
    <name type="scientific">Camelus dromedarius</name>
    <name type="common">Dromedary</name>
    <name type="synonym">Arabian camel</name>
    <dbReference type="NCBI Taxonomy" id="9838"/>
    <lineage>
        <taxon>Eukaryota</taxon>
        <taxon>Metazoa</taxon>
        <taxon>Chordata</taxon>
        <taxon>Craniata</taxon>
        <taxon>Vertebrata</taxon>
        <taxon>Euteleostomi</taxon>
        <taxon>Mammalia</taxon>
        <taxon>Eutheria</taxon>
        <taxon>Laurasiatheria</taxon>
        <taxon>Artiodactyla</taxon>
        <taxon>Tylopoda</taxon>
        <taxon>Camelidae</taxon>
        <taxon>Camelus</taxon>
    </lineage>
</organism>
<accession>A0A5N4DMV5</accession>
<dbReference type="SMART" id="SM00284">
    <property type="entry name" value="OLF"/>
    <property type="match status" value="1"/>
</dbReference>
<dbReference type="PANTHER" id="PTHR26450">
    <property type="entry name" value="OLFACTORY RECEPTOR 56B1-RELATED"/>
    <property type="match status" value="1"/>
</dbReference>
<comment type="similarity">
    <text evidence="11">Belongs to the G-protein coupled receptor 1 family.</text>
</comment>
<evidence type="ECO:0000256" key="13">
    <source>
        <dbReference type="SAM" id="Phobius"/>
    </source>
</evidence>
<keyword evidence="4 11" id="KW-0812">Transmembrane</keyword>
<dbReference type="Proteomes" id="UP000299084">
    <property type="component" value="Unassembled WGS sequence"/>
</dbReference>
<dbReference type="InterPro" id="IPR003112">
    <property type="entry name" value="Olfac-like_dom"/>
</dbReference>
<feature type="domain" description="Olfactomedin-like" evidence="15">
    <location>
        <begin position="256"/>
        <end position="512"/>
    </location>
</feature>
<feature type="transmembrane region" description="Helical" evidence="13">
    <location>
        <begin position="43"/>
        <end position="67"/>
    </location>
</feature>
<gene>
    <name evidence="16" type="ORF">Cadr_000015071</name>
</gene>
<dbReference type="PROSITE" id="PS51132">
    <property type="entry name" value="OLF"/>
    <property type="match status" value="1"/>
</dbReference>
<dbReference type="PROSITE" id="PS50262">
    <property type="entry name" value="G_PROTEIN_RECEP_F1_2"/>
    <property type="match status" value="1"/>
</dbReference>
<keyword evidence="11 16" id="KW-0675">Receptor</keyword>
<evidence type="ECO:0000256" key="11">
    <source>
        <dbReference type="RuleBase" id="RU000688"/>
    </source>
</evidence>
<comment type="subcellular location">
    <subcellularLocation>
        <location evidence="2">Membrane</location>
        <topology evidence="2">Multi-pass membrane protein</topology>
    </subcellularLocation>
</comment>
<dbReference type="InterPro" id="IPR000725">
    <property type="entry name" value="Olfact_rcpt"/>
</dbReference>
<evidence type="ECO:0000256" key="10">
    <source>
        <dbReference type="PROSITE-ProRule" id="PRU00446"/>
    </source>
</evidence>
<dbReference type="Gene3D" id="1.20.1070.10">
    <property type="entry name" value="Rhodopsin 7-helix transmembrane proteins"/>
    <property type="match status" value="1"/>
</dbReference>
<dbReference type="Pfam" id="PF02191">
    <property type="entry name" value="OLF"/>
    <property type="match status" value="2"/>
</dbReference>
<evidence type="ECO:0000313" key="16">
    <source>
        <dbReference type="EMBL" id="KAB1272254.1"/>
    </source>
</evidence>
<evidence type="ECO:0000313" key="17">
    <source>
        <dbReference type="Proteomes" id="UP000299084"/>
    </source>
</evidence>
<evidence type="ECO:0000256" key="3">
    <source>
        <dbReference type="ARBA" id="ARBA00022606"/>
    </source>
</evidence>
<feature type="transmembrane region" description="Helical" evidence="13">
    <location>
        <begin position="79"/>
        <end position="101"/>
    </location>
</feature>
<feature type="transmembrane region" description="Helical" evidence="13">
    <location>
        <begin position="215"/>
        <end position="234"/>
    </location>
</feature>
<dbReference type="PANTHER" id="PTHR26450:SF395">
    <property type="entry name" value="G-PROTEIN COUPLED RECEPTORS FAMILY 1 PROFILE DOMAIN-CONTAINING PROTEIN"/>
    <property type="match status" value="1"/>
</dbReference>
<dbReference type="AlphaFoldDB" id="A0A5N4DMV5"/>
<dbReference type="Pfam" id="PF13853">
    <property type="entry name" value="7tm_4"/>
    <property type="match status" value="2"/>
</dbReference>
<dbReference type="PROSITE" id="PS00237">
    <property type="entry name" value="G_PROTEIN_RECEP_F1_1"/>
    <property type="match status" value="1"/>
</dbReference>
<evidence type="ECO:0000256" key="12">
    <source>
        <dbReference type="SAM" id="MobiDB-lite"/>
    </source>
</evidence>
<dbReference type="SUPFAM" id="SSF81321">
    <property type="entry name" value="Family A G protein-coupled receptor-like"/>
    <property type="match status" value="1"/>
</dbReference>
<evidence type="ECO:0000256" key="2">
    <source>
        <dbReference type="ARBA" id="ARBA00004141"/>
    </source>
</evidence>
<dbReference type="InterPro" id="IPR017452">
    <property type="entry name" value="GPCR_Rhodpsn_7TM"/>
</dbReference>
<dbReference type="InterPro" id="IPR000276">
    <property type="entry name" value="GPCR_Rhodpsn"/>
</dbReference>
<keyword evidence="9 11" id="KW-0807">Transducer</keyword>
<reference evidence="16 17" key="1">
    <citation type="journal article" date="2019" name="Mol. Ecol. Resour.">
        <title>Improving Illumina assemblies with Hi-C and long reads: an example with the North African dromedary.</title>
        <authorList>
            <person name="Elbers J.P."/>
            <person name="Rogers M.F."/>
            <person name="Perelman P.L."/>
            <person name="Proskuryakova A.A."/>
            <person name="Serdyukova N.A."/>
            <person name="Johnson W.E."/>
            <person name="Horin P."/>
            <person name="Corander J."/>
            <person name="Murphy D."/>
            <person name="Burger P.A."/>
        </authorList>
    </citation>
    <scope>NUCLEOTIDE SEQUENCE [LARGE SCALE GENOMIC DNA]</scope>
    <source>
        <strain evidence="16">Drom800</strain>
        <tissue evidence="16">Blood</tissue>
    </source>
</reference>
<comment type="caution">
    <text evidence="16">The sequence shown here is derived from an EMBL/GenBank/DDBJ whole genome shotgun (WGS) entry which is preliminary data.</text>
</comment>
<dbReference type="PRINTS" id="PR00237">
    <property type="entry name" value="GPCRRHODOPSN"/>
</dbReference>
<protein>
    <submittedName>
        <fullName evidence="16">Olfactory receptor 52D1</fullName>
    </submittedName>
</protein>
<feature type="region of interest" description="Disordered" evidence="12">
    <location>
        <begin position="517"/>
        <end position="551"/>
    </location>
</feature>
<evidence type="ECO:0000256" key="5">
    <source>
        <dbReference type="ARBA" id="ARBA00022725"/>
    </source>
</evidence>
<keyword evidence="5" id="KW-0552">Olfaction</keyword>
<dbReference type="GO" id="GO:0005886">
    <property type="term" value="C:plasma membrane"/>
    <property type="evidence" value="ECO:0007669"/>
    <property type="project" value="TreeGrafter"/>
</dbReference>
<comment type="function">
    <text evidence="1">Putative odorant or sperm cell receptor.</text>
</comment>
<feature type="domain" description="G-protein coupled receptors family 1 profile" evidence="14">
    <location>
        <begin position="22"/>
        <end position="206"/>
    </location>
</feature>
<evidence type="ECO:0000259" key="15">
    <source>
        <dbReference type="PROSITE" id="PS51132"/>
    </source>
</evidence>
<sequence length="551" mass="60607">MEALRAWLSVPMCLLYVAALAGNALLLGLVAADKALQAPMYQLLGLLATADWVLATTTVPKALAVLWGLSGEISFRACLAQLFVAHVAFIAESSVLLAMAVDRYVAICRPLRYGALLTQCVAGIVAAAAVTRGARVMAPTVALLWRLPYCGHRALPHTYCEHMGVARLACGNMSPSVWYGLATTLLSPALDLGLIGASYALILRAVSPAIPHHMVPSHIHILLANLYVVVPPALNPVVYGVRTQQIAERLRRWLQLCWAGALRDVGPERASHRNESPRLWETVKVERPRDDRRKEGLQEVTRPPVAQLNGRGFSYKTVPGAETRHPVQPLPSTGWPRCVRMAELQGEEDGYRDSGGSAVDENFMYLNRYGTGVMAKAGLSSNTPVLQRPLPGAAYNNRFSYAGVPWKDLDFAGDEKGLTLEAEKTWRTSQYKPAVSGAFMACGALYASRSLSTRQEEIFHAFDTTTGQEHHLSILLGKMLEMLQGTHYCPSDHKFYVYSGGYLVIYDLSFQTLKHSLPRPPAKRPSGAWVQPKPVKPHKSSRPRDCRTQHW</sequence>
<dbReference type="PRINTS" id="PR00245">
    <property type="entry name" value="OLFACTORYR"/>
</dbReference>
<dbReference type="InterPro" id="IPR050402">
    <property type="entry name" value="OR51/52/56-like"/>
</dbReference>
<feature type="transmembrane region" description="Helical" evidence="13">
    <location>
        <begin position="6"/>
        <end position="31"/>
    </location>
</feature>
<keyword evidence="7 11" id="KW-0297">G-protein coupled receptor</keyword>
<evidence type="ECO:0000256" key="8">
    <source>
        <dbReference type="ARBA" id="ARBA00023136"/>
    </source>
</evidence>
<dbReference type="EMBL" id="JWIN03000010">
    <property type="protein sequence ID" value="KAB1272254.1"/>
    <property type="molecule type" value="Genomic_DNA"/>
</dbReference>
<keyword evidence="6 13" id="KW-1133">Transmembrane helix</keyword>
<dbReference type="STRING" id="9838.ENSCDRP00005000806"/>
<proteinExistence type="inferred from homology"/>
<evidence type="ECO:0000256" key="9">
    <source>
        <dbReference type="ARBA" id="ARBA00023224"/>
    </source>
</evidence>
<keyword evidence="17" id="KW-1185">Reference proteome</keyword>
<keyword evidence="8 13" id="KW-0472">Membrane</keyword>